<dbReference type="GO" id="GO:0005858">
    <property type="term" value="C:axonemal dynein complex"/>
    <property type="evidence" value="ECO:0007669"/>
    <property type="project" value="TreeGrafter"/>
</dbReference>
<dbReference type="AlphaFoldDB" id="A0A9Q0NEN5"/>
<sequence>ILDPMILYLQYVIMEWLNNTNKRILIISSQISGNLVPALGFPTHLKGKSCYFVKRHLTDLTIENMLTNVLCGDVSSNTVDCLSALVDGVVYPLLCNAQNRCLWPEVIVKDIDNQMLSIRNTLAEVKGKFVNKTILPIPIGIEEILTIAENVLCGDVTALSLQMKNKLEGMVIKWCHQMDDVINTKAMNMNLNPVPADEYNYWTLRHSNLENIYNQVTAHSINTILMILKSIDSVYYSSFHSIFQRTVSSLNEARDIRIYLNPLASQTRLFESNDFNLVKPFIKPLLHSMALTWANSTYYCTKDHWSRYLLSVCNLLIRESVKNLDSSTIFQGDSEESLNRMDETIDILECFKKEVLTTKSELSKYKKAETNPIPWSFQANTVFKRLNLYIKRLNDIRNVFVTANEFSKLDRIEIGGIKGRNLSRGITDALLEYQKLYSRWSSVDFDPLDADGTALAFEKIQNEYQENADKIERSLAQIFTESLQDCYTTEHCFQLIEMSGTLFNSKVIQEELKDKYQMILDLYGKEVETINENFEKIHEDFKKVGLEAIPIDKCYPKVAGSLIWAYKLRTRLTAPIIDLELVESPEILRLFHESEGLKIIERKNELESRLLEFERTIFENWKCSVVTDVPRCMEKTLLRRSTEKLLSLNFDQMLVAALKEIKTIKCNCWDYGNEIPAEGQHLFQLDESLWKSRTMLSRIVEWYNFLRTETQSCEFNIISTQVDKIDVDLEDAIKISTWNSYSK</sequence>
<feature type="domain" description="Dynein heavy chain tail" evidence="1">
    <location>
        <begin position="165"/>
        <end position="741"/>
    </location>
</feature>
<evidence type="ECO:0000313" key="3">
    <source>
        <dbReference type="Proteomes" id="UP001151699"/>
    </source>
</evidence>
<dbReference type="InterPro" id="IPR026983">
    <property type="entry name" value="DHC"/>
</dbReference>
<keyword evidence="3" id="KW-1185">Reference proteome</keyword>
<dbReference type="InterPro" id="IPR013594">
    <property type="entry name" value="Dynein_heavy_tail"/>
</dbReference>
<proteinExistence type="predicted"/>
<reference evidence="2" key="1">
    <citation type="submission" date="2022-07" db="EMBL/GenBank/DDBJ databases">
        <authorList>
            <person name="Trinca V."/>
            <person name="Uliana J.V.C."/>
            <person name="Torres T.T."/>
            <person name="Ward R.J."/>
            <person name="Monesi N."/>
        </authorList>
    </citation>
    <scope>NUCLEOTIDE SEQUENCE</scope>
    <source>
        <strain evidence="2">HSMRA1968</strain>
        <tissue evidence="2">Whole embryos</tissue>
    </source>
</reference>
<comment type="caution">
    <text evidence="2">The sequence shown here is derived from an EMBL/GenBank/DDBJ whole genome shotgun (WGS) entry which is preliminary data.</text>
</comment>
<dbReference type="Pfam" id="PF08385">
    <property type="entry name" value="DHC_N1"/>
    <property type="match status" value="1"/>
</dbReference>
<gene>
    <name evidence="2" type="primary">DYHC_2</name>
    <name evidence="2" type="ORF">Bhyg_04009</name>
</gene>
<accession>A0A9Q0NEN5</accession>
<dbReference type="PANTHER" id="PTHR46532">
    <property type="entry name" value="MALE FERTILITY FACTOR KL5"/>
    <property type="match status" value="1"/>
</dbReference>
<dbReference type="PANTHER" id="PTHR46532:SF11">
    <property type="entry name" value="DYNEIN AXONEMAL HEAVY CHAIN 12"/>
    <property type="match status" value="1"/>
</dbReference>
<dbReference type="GO" id="GO:0007018">
    <property type="term" value="P:microtubule-based movement"/>
    <property type="evidence" value="ECO:0007669"/>
    <property type="project" value="InterPro"/>
</dbReference>
<dbReference type="GO" id="GO:0045505">
    <property type="term" value="F:dynein intermediate chain binding"/>
    <property type="evidence" value="ECO:0007669"/>
    <property type="project" value="InterPro"/>
</dbReference>
<dbReference type="GO" id="GO:0051959">
    <property type="term" value="F:dynein light intermediate chain binding"/>
    <property type="evidence" value="ECO:0007669"/>
    <property type="project" value="InterPro"/>
</dbReference>
<evidence type="ECO:0000259" key="1">
    <source>
        <dbReference type="Pfam" id="PF08385"/>
    </source>
</evidence>
<organism evidence="2 3">
    <name type="scientific">Pseudolycoriella hygida</name>
    <dbReference type="NCBI Taxonomy" id="35572"/>
    <lineage>
        <taxon>Eukaryota</taxon>
        <taxon>Metazoa</taxon>
        <taxon>Ecdysozoa</taxon>
        <taxon>Arthropoda</taxon>
        <taxon>Hexapoda</taxon>
        <taxon>Insecta</taxon>
        <taxon>Pterygota</taxon>
        <taxon>Neoptera</taxon>
        <taxon>Endopterygota</taxon>
        <taxon>Diptera</taxon>
        <taxon>Nematocera</taxon>
        <taxon>Sciaroidea</taxon>
        <taxon>Sciaridae</taxon>
        <taxon>Pseudolycoriella</taxon>
    </lineage>
</organism>
<name>A0A9Q0NEN5_9DIPT</name>
<protein>
    <submittedName>
        <fullName evidence="2">Dynein beta chain, ciliary</fullName>
    </submittedName>
</protein>
<dbReference type="Proteomes" id="UP001151699">
    <property type="component" value="Chromosome A"/>
</dbReference>
<evidence type="ECO:0000313" key="2">
    <source>
        <dbReference type="EMBL" id="KAJ6648778.1"/>
    </source>
</evidence>
<dbReference type="EMBL" id="WJQU01000001">
    <property type="protein sequence ID" value="KAJ6648778.1"/>
    <property type="molecule type" value="Genomic_DNA"/>
</dbReference>
<dbReference type="OrthoDB" id="447173at2759"/>
<feature type="non-terminal residue" evidence="2">
    <location>
        <position position="1"/>
    </location>
</feature>